<name>A0A3R8TVM8_9BURK</name>
<keyword evidence="10" id="KW-1185">Reference proteome</keyword>
<evidence type="ECO:0000313" key="9">
    <source>
        <dbReference type="EMBL" id="RRS05802.1"/>
    </source>
</evidence>
<evidence type="ECO:0000256" key="4">
    <source>
        <dbReference type="ARBA" id="ARBA00023235"/>
    </source>
</evidence>
<evidence type="ECO:0000256" key="5">
    <source>
        <dbReference type="HAMAP-Rule" id="MF_01080"/>
    </source>
</evidence>
<dbReference type="RefSeq" id="WP_125241709.1">
    <property type="nucleotide sequence ID" value="NZ_RSED01000002.1"/>
</dbReference>
<dbReference type="FunFam" id="3.30.2350.10:FF:000011">
    <property type="entry name" value="tRNA pseudouridine synthase B"/>
    <property type="match status" value="1"/>
</dbReference>
<dbReference type="InterPro" id="IPR020103">
    <property type="entry name" value="PsdUridine_synth_cat_dom_sf"/>
</dbReference>
<keyword evidence="4 5" id="KW-0413">Isomerase</keyword>
<dbReference type="SUPFAM" id="SSF55120">
    <property type="entry name" value="Pseudouridine synthase"/>
    <property type="match status" value="1"/>
</dbReference>
<dbReference type="NCBIfam" id="TIGR00431">
    <property type="entry name" value="TruB"/>
    <property type="match status" value="1"/>
</dbReference>
<feature type="domain" description="tRNA pseudouridylate synthase B C-terminal" evidence="8">
    <location>
        <begin position="214"/>
        <end position="271"/>
    </location>
</feature>
<dbReference type="AlphaFoldDB" id="A0A3R8TVM8"/>
<comment type="function">
    <text evidence="5">Responsible for synthesis of pseudouridine from uracil-55 in the psi GC loop of transfer RNAs.</text>
</comment>
<dbReference type="InterPro" id="IPR032819">
    <property type="entry name" value="TruB_C"/>
</dbReference>
<comment type="similarity">
    <text evidence="2 5">Belongs to the pseudouridine synthase TruB family. Type 1 subfamily.</text>
</comment>
<dbReference type="PANTHER" id="PTHR13767">
    <property type="entry name" value="TRNA-PSEUDOURIDINE SYNTHASE"/>
    <property type="match status" value="1"/>
</dbReference>
<feature type="region of interest" description="Disordered" evidence="6">
    <location>
        <begin position="1"/>
        <end position="37"/>
    </location>
</feature>
<dbReference type="Proteomes" id="UP000269265">
    <property type="component" value="Unassembled WGS sequence"/>
</dbReference>
<dbReference type="HAMAP" id="MF_01080">
    <property type="entry name" value="TruB_bact"/>
    <property type="match status" value="1"/>
</dbReference>
<feature type="active site" description="Nucleophile" evidence="5">
    <location>
        <position position="81"/>
    </location>
</feature>
<evidence type="ECO:0000256" key="6">
    <source>
        <dbReference type="SAM" id="MobiDB-lite"/>
    </source>
</evidence>
<dbReference type="CDD" id="cd02573">
    <property type="entry name" value="PseudoU_synth_EcTruB"/>
    <property type="match status" value="1"/>
</dbReference>
<dbReference type="InterPro" id="IPR014780">
    <property type="entry name" value="tRNA_psdUridine_synth_TruB"/>
</dbReference>
<sequence>MTAQTAPQTTQDAATAGVGSPGGSAPAGAQAQGGRPARLPRRALHGVLLLDKPLGWSSNDALQKVKRLMRAEKAGHTGTLDPLATGLLPLCFGAATKFSQVALDADKRYTATLKLGVRTTTGDAEGEVLSTRPVTITSDAIVQACARFTGPIDQVPPMHSALKHQGRALYEYAREGVEVERPARRVTIHGIDILDWHDDVLMLDVRCSKGTYIRTLAEDIGEALGCGAHLTALRRTGSGPVTLDGAVTLEALQAMTEPERDILLKPLDVLVTHWPDTVLSDDDAGRFLTGLRRRTTLPNMEAVRVYGHNPAATRDQRPRIFLGSAHVKEGELIPSRLLSPLEVQGQIDAPADAPVPVPIPDAPATTS</sequence>
<protein>
    <recommendedName>
        <fullName evidence="5">tRNA pseudouridine synthase B</fullName>
        <ecNumber evidence="5">5.4.99.25</ecNumber>
    </recommendedName>
    <alternativeName>
        <fullName evidence="5">tRNA pseudouridine(55) synthase</fullName>
        <shortName evidence="5">Psi55 synthase</shortName>
    </alternativeName>
    <alternativeName>
        <fullName evidence="5">tRNA pseudouridylate synthase</fullName>
    </alternativeName>
    <alternativeName>
        <fullName evidence="5">tRNA-uridine isomerase</fullName>
    </alternativeName>
</protein>
<dbReference type="Gene3D" id="3.30.2350.10">
    <property type="entry name" value="Pseudouridine synthase"/>
    <property type="match status" value="1"/>
</dbReference>
<dbReference type="GO" id="GO:1990481">
    <property type="term" value="P:mRNA pseudouridine synthesis"/>
    <property type="evidence" value="ECO:0007669"/>
    <property type="project" value="TreeGrafter"/>
</dbReference>
<evidence type="ECO:0000256" key="1">
    <source>
        <dbReference type="ARBA" id="ARBA00000385"/>
    </source>
</evidence>
<dbReference type="GO" id="GO:0160148">
    <property type="term" value="F:tRNA pseudouridine(55) synthase activity"/>
    <property type="evidence" value="ECO:0007669"/>
    <property type="project" value="UniProtKB-EC"/>
</dbReference>
<dbReference type="OrthoDB" id="9802309at2"/>
<comment type="catalytic activity">
    <reaction evidence="1 5">
        <text>uridine(55) in tRNA = pseudouridine(55) in tRNA</text>
        <dbReference type="Rhea" id="RHEA:42532"/>
        <dbReference type="Rhea" id="RHEA-COMP:10101"/>
        <dbReference type="Rhea" id="RHEA-COMP:10102"/>
        <dbReference type="ChEBI" id="CHEBI:65314"/>
        <dbReference type="ChEBI" id="CHEBI:65315"/>
        <dbReference type="EC" id="5.4.99.25"/>
    </reaction>
</comment>
<dbReference type="EMBL" id="RSED01000002">
    <property type="protein sequence ID" value="RRS05802.1"/>
    <property type="molecule type" value="Genomic_DNA"/>
</dbReference>
<reference evidence="9 10" key="1">
    <citation type="submission" date="2018-12" db="EMBL/GenBank/DDBJ databases">
        <title>The whole draft genome of Aquabacterium sp. SJQ9.</title>
        <authorList>
            <person name="Sun L."/>
            <person name="Gao X."/>
            <person name="Chen W."/>
            <person name="Huang K."/>
        </authorList>
    </citation>
    <scope>NUCLEOTIDE SEQUENCE [LARGE SCALE GENOMIC DNA]</scope>
    <source>
        <strain evidence="9 10">SJQ9</strain>
    </source>
</reference>
<evidence type="ECO:0000259" key="7">
    <source>
        <dbReference type="Pfam" id="PF01509"/>
    </source>
</evidence>
<feature type="compositionally biased region" description="Low complexity" evidence="6">
    <location>
        <begin position="1"/>
        <end position="34"/>
    </location>
</feature>
<dbReference type="Pfam" id="PF01509">
    <property type="entry name" value="TruB_N"/>
    <property type="match status" value="1"/>
</dbReference>
<evidence type="ECO:0000259" key="8">
    <source>
        <dbReference type="Pfam" id="PF16198"/>
    </source>
</evidence>
<dbReference type="GO" id="GO:0003723">
    <property type="term" value="F:RNA binding"/>
    <property type="evidence" value="ECO:0007669"/>
    <property type="project" value="InterPro"/>
</dbReference>
<organism evidence="9 10">
    <name type="scientific">Aquabacterium soli</name>
    <dbReference type="NCBI Taxonomy" id="2493092"/>
    <lineage>
        <taxon>Bacteria</taxon>
        <taxon>Pseudomonadati</taxon>
        <taxon>Pseudomonadota</taxon>
        <taxon>Betaproteobacteria</taxon>
        <taxon>Burkholderiales</taxon>
        <taxon>Aquabacterium</taxon>
    </lineage>
</organism>
<proteinExistence type="inferred from homology"/>
<comment type="caution">
    <text evidence="9">The sequence shown here is derived from an EMBL/GenBank/DDBJ whole genome shotgun (WGS) entry which is preliminary data.</text>
</comment>
<evidence type="ECO:0000256" key="2">
    <source>
        <dbReference type="ARBA" id="ARBA00005642"/>
    </source>
</evidence>
<dbReference type="GO" id="GO:0031119">
    <property type="term" value="P:tRNA pseudouridine synthesis"/>
    <property type="evidence" value="ECO:0007669"/>
    <property type="project" value="UniProtKB-UniRule"/>
</dbReference>
<evidence type="ECO:0000313" key="10">
    <source>
        <dbReference type="Proteomes" id="UP000269265"/>
    </source>
</evidence>
<dbReference type="InterPro" id="IPR002501">
    <property type="entry name" value="PsdUridine_synth_N"/>
</dbReference>
<dbReference type="Pfam" id="PF16198">
    <property type="entry name" value="TruB_C_2"/>
    <property type="match status" value="1"/>
</dbReference>
<accession>A0A3R8TVM8</accession>
<evidence type="ECO:0000256" key="3">
    <source>
        <dbReference type="ARBA" id="ARBA00022694"/>
    </source>
</evidence>
<gene>
    <name evidence="5 9" type="primary">truB</name>
    <name evidence="9" type="ORF">EIP75_02755</name>
</gene>
<dbReference type="PANTHER" id="PTHR13767:SF2">
    <property type="entry name" value="PSEUDOURIDYLATE SYNTHASE TRUB1"/>
    <property type="match status" value="1"/>
</dbReference>
<keyword evidence="3 5" id="KW-0819">tRNA processing</keyword>
<dbReference type="EC" id="5.4.99.25" evidence="5"/>
<feature type="domain" description="Pseudouridine synthase II N-terminal" evidence="7">
    <location>
        <begin position="66"/>
        <end position="213"/>
    </location>
</feature>